<feature type="signal peptide" evidence="1">
    <location>
        <begin position="1"/>
        <end position="25"/>
    </location>
</feature>
<keyword evidence="3" id="KW-1185">Reference proteome</keyword>
<evidence type="ECO:0000313" key="3">
    <source>
        <dbReference type="Proteomes" id="UP001293254"/>
    </source>
</evidence>
<dbReference type="EMBL" id="JACGWO010000001">
    <property type="protein sequence ID" value="KAK4440862.1"/>
    <property type="molecule type" value="Genomic_DNA"/>
</dbReference>
<evidence type="ECO:0000256" key="1">
    <source>
        <dbReference type="SAM" id="SignalP"/>
    </source>
</evidence>
<gene>
    <name evidence="2" type="ORF">Salat_0421100</name>
</gene>
<keyword evidence="1" id="KW-0732">Signal</keyword>
<comment type="caution">
    <text evidence="2">The sequence shown here is derived from an EMBL/GenBank/DDBJ whole genome shotgun (WGS) entry which is preliminary data.</text>
</comment>
<evidence type="ECO:0000313" key="2">
    <source>
        <dbReference type="EMBL" id="KAK4440862.1"/>
    </source>
</evidence>
<sequence>MLILVKRGLIVVRVVMGLMVRVVRGLRVVMGLMVRVVRGLRVDPRQINQPSEHQNETRRQQKRWILEGLESRQCSRVPVAPENVTTHSASNAPEGPDILPPIHEDNNEEDALEDAVVTQEQILCQETVTLRPGPSMFQQLSLSNLGLQPRLQIRAPPPMIGPQPLPSFNPPRRTSEVVNPIIMEGGYKYLDLNQNTGS</sequence>
<reference evidence="2" key="2">
    <citation type="journal article" date="2024" name="Plant">
        <title>Genomic evolution and insights into agronomic trait innovations of Sesamum species.</title>
        <authorList>
            <person name="Miao H."/>
            <person name="Wang L."/>
            <person name="Qu L."/>
            <person name="Liu H."/>
            <person name="Sun Y."/>
            <person name="Le M."/>
            <person name="Wang Q."/>
            <person name="Wei S."/>
            <person name="Zheng Y."/>
            <person name="Lin W."/>
            <person name="Duan Y."/>
            <person name="Cao H."/>
            <person name="Xiong S."/>
            <person name="Wang X."/>
            <person name="Wei L."/>
            <person name="Li C."/>
            <person name="Ma Q."/>
            <person name="Ju M."/>
            <person name="Zhao R."/>
            <person name="Li G."/>
            <person name="Mu C."/>
            <person name="Tian Q."/>
            <person name="Mei H."/>
            <person name="Zhang T."/>
            <person name="Gao T."/>
            <person name="Zhang H."/>
        </authorList>
    </citation>
    <scope>NUCLEOTIDE SEQUENCE</scope>
    <source>
        <strain evidence="2">3651</strain>
    </source>
</reference>
<accession>A0AAE1Z2N7</accession>
<proteinExistence type="predicted"/>
<dbReference type="AlphaFoldDB" id="A0AAE1Z2N7"/>
<dbReference type="Proteomes" id="UP001293254">
    <property type="component" value="Unassembled WGS sequence"/>
</dbReference>
<name>A0AAE1Z2N7_9LAMI</name>
<reference evidence="2" key="1">
    <citation type="submission" date="2020-06" db="EMBL/GenBank/DDBJ databases">
        <authorList>
            <person name="Li T."/>
            <person name="Hu X."/>
            <person name="Zhang T."/>
            <person name="Song X."/>
            <person name="Zhang H."/>
            <person name="Dai N."/>
            <person name="Sheng W."/>
            <person name="Hou X."/>
            <person name="Wei L."/>
        </authorList>
    </citation>
    <scope>NUCLEOTIDE SEQUENCE</scope>
    <source>
        <strain evidence="2">3651</strain>
        <tissue evidence="2">Leaf</tissue>
    </source>
</reference>
<organism evidence="2 3">
    <name type="scientific">Sesamum alatum</name>
    <dbReference type="NCBI Taxonomy" id="300844"/>
    <lineage>
        <taxon>Eukaryota</taxon>
        <taxon>Viridiplantae</taxon>
        <taxon>Streptophyta</taxon>
        <taxon>Embryophyta</taxon>
        <taxon>Tracheophyta</taxon>
        <taxon>Spermatophyta</taxon>
        <taxon>Magnoliopsida</taxon>
        <taxon>eudicotyledons</taxon>
        <taxon>Gunneridae</taxon>
        <taxon>Pentapetalae</taxon>
        <taxon>asterids</taxon>
        <taxon>lamiids</taxon>
        <taxon>Lamiales</taxon>
        <taxon>Pedaliaceae</taxon>
        <taxon>Sesamum</taxon>
    </lineage>
</organism>
<feature type="chain" id="PRO_5042129713" evidence="1">
    <location>
        <begin position="26"/>
        <end position="198"/>
    </location>
</feature>
<protein>
    <submittedName>
        <fullName evidence="2">Uncharacterized protein</fullName>
    </submittedName>
</protein>